<dbReference type="AlphaFoldDB" id="A0A812VFE1"/>
<dbReference type="Proteomes" id="UP000649617">
    <property type="component" value="Unassembled WGS sequence"/>
</dbReference>
<organism evidence="3 4">
    <name type="scientific">Symbiodinium pilosum</name>
    <name type="common">Dinoflagellate</name>
    <dbReference type="NCBI Taxonomy" id="2952"/>
    <lineage>
        <taxon>Eukaryota</taxon>
        <taxon>Sar</taxon>
        <taxon>Alveolata</taxon>
        <taxon>Dinophyceae</taxon>
        <taxon>Suessiales</taxon>
        <taxon>Symbiodiniaceae</taxon>
        <taxon>Symbiodinium</taxon>
    </lineage>
</organism>
<evidence type="ECO:0000256" key="1">
    <source>
        <dbReference type="SAM" id="Coils"/>
    </source>
</evidence>
<feature type="non-terminal residue" evidence="3">
    <location>
        <position position="175"/>
    </location>
</feature>
<comment type="caution">
    <text evidence="3">The sequence shown here is derived from an EMBL/GenBank/DDBJ whole genome shotgun (WGS) entry which is preliminary data.</text>
</comment>
<feature type="region of interest" description="Disordered" evidence="2">
    <location>
        <begin position="156"/>
        <end position="175"/>
    </location>
</feature>
<feature type="compositionally biased region" description="Polar residues" evidence="2">
    <location>
        <begin position="157"/>
        <end position="169"/>
    </location>
</feature>
<evidence type="ECO:0000313" key="4">
    <source>
        <dbReference type="Proteomes" id="UP000649617"/>
    </source>
</evidence>
<evidence type="ECO:0000256" key="2">
    <source>
        <dbReference type="SAM" id="MobiDB-lite"/>
    </source>
</evidence>
<reference evidence="3" key="1">
    <citation type="submission" date="2021-02" db="EMBL/GenBank/DDBJ databases">
        <authorList>
            <person name="Dougan E. K."/>
            <person name="Rhodes N."/>
            <person name="Thang M."/>
            <person name="Chan C."/>
        </authorList>
    </citation>
    <scope>NUCLEOTIDE SEQUENCE</scope>
</reference>
<keyword evidence="4" id="KW-1185">Reference proteome</keyword>
<keyword evidence="1" id="KW-0175">Coiled coil</keyword>
<gene>
    <name evidence="3" type="ORF">SPIL2461_LOCUS16409</name>
</gene>
<evidence type="ECO:0000313" key="3">
    <source>
        <dbReference type="EMBL" id="CAE7626456.1"/>
    </source>
</evidence>
<dbReference type="OrthoDB" id="445015at2759"/>
<accession>A0A812VFE1</accession>
<feature type="coiled-coil region" evidence="1">
    <location>
        <begin position="26"/>
        <end position="135"/>
    </location>
</feature>
<dbReference type="EMBL" id="CAJNIZ010042575">
    <property type="protein sequence ID" value="CAE7626456.1"/>
    <property type="molecule type" value="Genomic_DNA"/>
</dbReference>
<proteinExistence type="predicted"/>
<protein>
    <submittedName>
        <fullName evidence="3">Uncharacterized protein</fullName>
    </submittedName>
</protein>
<sequence>MGFSLKPSVATIAAARLETAPADGTYEVLRNSLNETQKRCKDLNDEMLRVADANEELHNTLRSLKATNRRLVEEVQKQTEELSTLTQQRLGDMEKLSKQEEAFSREKAAWVQEAQRTLEEEQRRLDEDFTEMQEALSGRLDSCWRKAAASKAKTEALRSSQRQLKSDVQSFAHAF</sequence>
<name>A0A812VFE1_SYMPI</name>